<reference evidence="2" key="1">
    <citation type="submission" date="2021-02" db="EMBL/GenBank/DDBJ databases">
        <title>Genome sequence Cadophora malorum strain M34.</title>
        <authorList>
            <person name="Stefanovic E."/>
            <person name="Vu D."/>
            <person name="Scully C."/>
            <person name="Dijksterhuis J."/>
            <person name="Roader J."/>
            <person name="Houbraken J."/>
        </authorList>
    </citation>
    <scope>NUCLEOTIDE SEQUENCE</scope>
    <source>
        <strain evidence="2">M34</strain>
    </source>
</reference>
<sequence>MALASSQRISCPVSVSSKDSARSLSTKSTAERKRPLKTFKKFPLLPTELRLKIWHLSFPVGNSIDLDFIKYFNRWDTRHNRIPAPPTTLFINAVSRRETLDHYWVIRDLDPYRYIHLGKKILPTIIYVNPKIDRIIITEERAQGSYEADHWIDTINIRAPGLLRAIERLEVRGAHWTYHERRMLCLQRLNDTPRDRHCRLYNGRATRKQLQYLRYGRLFQFTELKELAFELGRWGCKAEDVPMALVPGASAQPNIRPGGKEELERKFTRFLNFHKKLFSSGEAPKVTMQSFDGPKPDLLDRVQYMKSRIRVRQLELKKKAWTALANMLS</sequence>
<dbReference type="AlphaFoldDB" id="A0A8H7WAM8"/>
<evidence type="ECO:0000313" key="2">
    <source>
        <dbReference type="EMBL" id="KAG4419998.1"/>
    </source>
</evidence>
<dbReference type="PANTHER" id="PTHR35910">
    <property type="entry name" value="2EXR DOMAIN-CONTAINING PROTEIN"/>
    <property type="match status" value="1"/>
</dbReference>
<dbReference type="EMBL" id="JAFJYH010000093">
    <property type="protein sequence ID" value="KAG4419998.1"/>
    <property type="molecule type" value="Genomic_DNA"/>
</dbReference>
<proteinExistence type="predicted"/>
<keyword evidence="3" id="KW-1185">Reference proteome</keyword>
<dbReference type="InterPro" id="IPR045518">
    <property type="entry name" value="2EXR"/>
</dbReference>
<accession>A0A8H7WAM8</accession>
<comment type="caution">
    <text evidence="2">The sequence shown here is derived from an EMBL/GenBank/DDBJ whole genome shotgun (WGS) entry which is preliminary data.</text>
</comment>
<dbReference type="OrthoDB" id="3473305at2759"/>
<protein>
    <recommendedName>
        <fullName evidence="1">2EXR domain-containing protein</fullName>
    </recommendedName>
</protein>
<evidence type="ECO:0000259" key="1">
    <source>
        <dbReference type="Pfam" id="PF20150"/>
    </source>
</evidence>
<dbReference type="PANTHER" id="PTHR35910:SF1">
    <property type="entry name" value="2EXR DOMAIN-CONTAINING PROTEIN"/>
    <property type="match status" value="1"/>
</dbReference>
<gene>
    <name evidence="2" type="ORF">IFR04_006849</name>
</gene>
<organism evidence="2 3">
    <name type="scientific">Cadophora malorum</name>
    <dbReference type="NCBI Taxonomy" id="108018"/>
    <lineage>
        <taxon>Eukaryota</taxon>
        <taxon>Fungi</taxon>
        <taxon>Dikarya</taxon>
        <taxon>Ascomycota</taxon>
        <taxon>Pezizomycotina</taxon>
        <taxon>Leotiomycetes</taxon>
        <taxon>Helotiales</taxon>
        <taxon>Ploettnerulaceae</taxon>
        <taxon>Cadophora</taxon>
    </lineage>
</organism>
<dbReference type="Proteomes" id="UP000664132">
    <property type="component" value="Unassembled WGS sequence"/>
</dbReference>
<feature type="domain" description="2EXR" evidence="1">
    <location>
        <begin position="39"/>
        <end position="135"/>
    </location>
</feature>
<name>A0A8H7WAM8_9HELO</name>
<evidence type="ECO:0000313" key="3">
    <source>
        <dbReference type="Proteomes" id="UP000664132"/>
    </source>
</evidence>
<dbReference type="Pfam" id="PF20150">
    <property type="entry name" value="2EXR"/>
    <property type="match status" value="1"/>
</dbReference>